<evidence type="ECO:0000259" key="5">
    <source>
        <dbReference type="PROSITE" id="PS50893"/>
    </source>
</evidence>
<evidence type="ECO:0000256" key="3">
    <source>
        <dbReference type="ARBA" id="ARBA00022741"/>
    </source>
</evidence>
<evidence type="ECO:0000256" key="1">
    <source>
        <dbReference type="ARBA" id="ARBA00005417"/>
    </source>
</evidence>
<dbReference type="SUPFAM" id="SSF52540">
    <property type="entry name" value="P-loop containing nucleoside triphosphate hydrolases"/>
    <property type="match status" value="1"/>
</dbReference>
<sequence length="271" mass="29670">MEEALHLVTEPFLHLHNIRCRIALPGGYWHRQHTALFSGLSLHIGRHERIGLVGASGCGKSSLLKILLALDAPDSGEVYCEGRLIRPGSVRTLRDYRRRVQYIAQDPAGSLPPGQRVGNIIAEPLKRLGYTGDIRLRVADVMAQVSLNDTLISRAAGELSGGQAQRVAIARALAIRPNFLVADEPVSGLDLPLREQVKQLLQQVTHQNGMGLLMVTHDISMVAGLCDRLLVMHDGEIVEDRATQAVLRAPDHTHTRQLLQAVPHLPLTVNG</sequence>
<dbReference type="PROSITE" id="PS50893">
    <property type="entry name" value="ABC_TRANSPORTER_2"/>
    <property type="match status" value="1"/>
</dbReference>
<dbReference type="InterPro" id="IPR027417">
    <property type="entry name" value="P-loop_NTPase"/>
</dbReference>
<dbReference type="Gene3D" id="3.40.50.300">
    <property type="entry name" value="P-loop containing nucleotide triphosphate hydrolases"/>
    <property type="match status" value="1"/>
</dbReference>
<dbReference type="GO" id="GO:0005524">
    <property type="term" value="F:ATP binding"/>
    <property type="evidence" value="ECO:0007669"/>
    <property type="project" value="UniProtKB-KW"/>
</dbReference>
<dbReference type="PANTHER" id="PTHR43776:SF7">
    <property type="entry name" value="D,D-DIPEPTIDE TRANSPORT ATP-BINDING PROTEIN DDPF-RELATED"/>
    <property type="match status" value="1"/>
</dbReference>
<feature type="domain" description="ABC transporter" evidence="5">
    <location>
        <begin position="13"/>
        <end position="259"/>
    </location>
</feature>
<proteinExistence type="inferred from homology"/>
<comment type="caution">
    <text evidence="6">The sequence shown here is derived from an EMBL/GenBank/DDBJ whole genome shotgun (WGS) entry which is preliminary data.</text>
</comment>
<dbReference type="PANTHER" id="PTHR43776">
    <property type="entry name" value="TRANSPORT ATP-BINDING PROTEIN"/>
    <property type="match status" value="1"/>
</dbReference>
<dbReference type="InterPro" id="IPR003593">
    <property type="entry name" value="AAA+_ATPase"/>
</dbReference>
<protein>
    <submittedName>
        <fullName evidence="6">ABC transporter ATP-binding protein</fullName>
    </submittedName>
</protein>
<keyword evidence="2" id="KW-0813">Transport</keyword>
<evidence type="ECO:0000313" key="6">
    <source>
        <dbReference type="EMBL" id="MBF7957852.1"/>
    </source>
</evidence>
<dbReference type="CDD" id="cd03257">
    <property type="entry name" value="ABC_NikE_OppD_transporters"/>
    <property type="match status" value="1"/>
</dbReference>
<evidence type="ECO:0000313" key="7">
    <source>
        <dbReference type="Proteomes" id="UP000600307"/>
    </source>
</evidence>
<keyword evidence="3" id="KW-0547">Nucleotide-binding</keyword>
<dbReference type="PROSITE" id="PS00211">
    <property type="entry name" value="ABC_TRANSPORTER_1"/>
    <property type="match status" value="1"/>
</dbReference>
<name>A0ABS0DXZ4_9GAMM</name>
<dbReference type="RefSeq" id="WP_195817922.1">
    <property type="nucleotide sequence ID" value="NZ_JADOBH010000005.1"/>
</dbReference>
<dbReference type="InterPro" id="IPR017871">
    <property type="entry name" value="ABC_transporter-like_CS"/>
</dbReference>
<comment type="similarity">
    <text evidence="1">Belongs to the ABC transporter superfamily.</text>
</comment>
<dbReference type="Proteomes" id="UP000600307">
    <property type="component" value="Unassembled WGS sequence"/>
</dbReference>
<dbReference type="InterPro" id="IPR050319">
    <property type="entry name" value="ABC_transp_ATP-bind"/>
</dbReference>
<organism evidence="6 7">
    <name type="scientific">Rahnella victoriana</name>
    <dbReference type="NCBI Taxonomy" id="1510570"/>
    <lineage>
        <taxon>Bacteria</taxon>
        <taxon>Pseudomonadati</taxon>
        <taxon>Pseudomonadota</taxon>
        <taxon>Gammaproteobacteria</taxon>
        <taxon>Enterobacterales</taxon>
        <taxon>Yersiniaceae</taxon>
        <taxon>Rahnella</taxon>
    </lineage>
</organism>
<dbReference type="InterPro" id="IPR003439">
    <property type="entry name" value="ABC_transporter-like_ATP-bd"/>
</dbReference>
<dbReference type="EMBL" id="JADOBH010000005">
    <property type="protein sequence ID" value="MBF7957852.1"/>
    <property type="molecule type" value="Genomic_DNA"/>
</dbReference>
<evidence type="ECO:0000256" key="4">
    <source>
        <dbReference type="ARBA" id="ARBA00022840"/>
    </source>
</evidence>
<keyword evidence="7" id="KW-1185">Reference proteome</keyword>
<evidence type="ECO:0000256" key="2">
    <source>
        <dbReference type="ARBA" id="ARBA00022448"/>
    </source>
</evidence>
<gene>
    <name evidence="6" type="ORF">IV431_20025</name>
</gene>
<keyword evidence="4 6" id="KW-0067">ATP-binding</keyword>
<dbReference type="Pfam" id="PF00005">
    <property type="entry name" value="ABC_tran"/>
    <property type="match status" value="1"/>
</dbReference>
<accession>A0ABS0DXZ4</accession>
<reference evidence="6 7" key="1">
    <citation type="submission" date="2020-11" db="EMBL/GenBank/DDBJ databases">
        <title>Taxonomic investigation of Rahnella spp.</title>
        <authorList>
            <person name="Lee S.D."/>
        </authorList>
    </citation>
    <scope>NUCLEOTIDE SEQUENCE [LARGE SCALE GENOMIC DNA]</scope>
    <source>
        <strain evidence="6 7">SAP-10</strain>
    </source>
</reference>
<dbReference type="SMART" id="SM00382">
    <property type="entry name" value="AAA"/>
    <property type="match status" value="1"/>
</dbReference>